<gene>
    <name evidence="1" type="ORF">A0H81_05269</name>
</gene>
<organism evidence="1 2">
    <name type="scientific">Grifola frondosa</name>
    <name type="common">Maitake</name>
    <name type="synonym">Polyporus frondosus</name>
    <dbReference type="NCBI Taxonomy" id="5627"/>
    <lineage>
        <taxon>Eukaryota</taxon>
        <taxon>Fungi</taxon>
        <taxon>Dikarya</taxon>
        <taxon>Basidiomycota</taxon>
        <taxon>Agaricomycotina</taxon>
        <taxon>Agaricomycetes</taxon>
        <taxon>Polyporales</taxon>
        <taxon>Grifolaceae</taxon>
        <taxon>Grifola</taxon>
    </lineage>
</organism>
<name>A0A1C7MD23_GRIFR</name>
<comment type="caution">
    <text evidence="1">The sequence shown here is derived from an EMBL/GenBank/DDBJ whole genome shotgun (WGS) entry which is preliminary data.</text>
</comment>
<dbReference type="EMBL" id="LUGG01000005">
    <property type="protein sequence ID" value="OBZ74841.1"/>
    <property type="molecule type" value="Genomic_DNA"/>
</dbReference>
<keyword evidence="2" id="KW-1185">Reference proteome</keyword>
<accession>A0A1C7MD23</accession>
<sequence length="74" mass="8647">MPFIGGCLLFPEFYHLPLFISGFEQRLIFGVSYSNNLYNSTSSMFLLLTKRLWRKWLLPSACLQINKTVHNDCD</sequence>
<dbReference type="Proteomes" id="UP000092993">
    <property type="component" value="Unassembled WGS sequence"/>
</dbReference>
<reference evidence="1 2" key="1">
    <citation type="submission" date="2016-03" db="EMBL/GenBank/DDBJ databases">
        <title>Whole genome sequencing of Grifola frondosa 9006-11.</title>
        <authorList>
            <person name="Min B."/>
            <person name="Park H."/>
            <person name="Kim J.-G."/>
            <person name="Cho H."/>
            <person name="Oh Y.-L."/>
            <person name="Kong W.-S."/>
            <person name="Choi I.-G."/>
        </authorList>
    </citation>
    <scope>NUCLEOTIDE SEQUENCE [LARGE SCALE GENOMIC DNA]</scope>
    <source>
        <strain evidence="1 2">9006-11</strain>
    </source>
</reference>
<proteinExistence type="predicted"/>
<dbReference type="AlphaFoldDB" id="A0A1C7MD23"/>
<evidence type="ECO:0000313" key="1">
    <source>
        <dbReference type="EMBL" id="OBZ74841.1"/>
    </source>
</evidence>
<protein>
    <submittedName>
        <fullName evidence="1">Uncharacterized protein</fullName>
    </submittedName>
</protein>
<evidence type="ECO:0000313" key="2">
    <source>
        <dbReference type="Proteomes" id="UP000092993"/>
    </source>
</evidence>